<dbReference type="GO" id="GO:0031956">
    <property type="term" value="F:medium-chain fatty acid-CoA ligase activity"/>
    <property type="evidence" value="ECO:0007669"/>
    <property type="project" value="TreeGrafter"/>
</dbReference>
<evidence type="ECO:0000259" key="3">
    <source>
        <dbReference type="Pfam" id="PF00501"/>
    </source>
</evidence>
<evidence type="ECO:0000313" key="5">
    <source>
        <dbReference type="EMBL" id="KUK45066.1"/>
    </source>
</evidence>
<dbReference type="EMBL" id="LGHB01000017">
    <property type="protein sequence ID" value="KUK96215.1"/>
    <property type="molecule type" value="Genomic_DNA"/>
</dbReference>
<dbReference type="Gene3D" id="2.30.38.10">
    <property type="entry name" value="Luciferase, Domain 3"/>
    <property type="match status" value="1"/>
</dbReference>
<dbReference type="InterPro" id="IPR045851">
    <property type="entry name" value="AMP-bd_C_sf"/>
</dbReference>
<dbReference type="AlphaFoldDB" id="A0A101FV81"/>
<dbReference type="InterPro" id="IPR000873">
    <property type="entry name" value="AMP-dep_synth/lig_dom"/>
</dbReference>
<evidence type="ECO:0000313" key="8">
    <source>
        <dbReference type="Proteomes" id="UP000057043"/>
    </source>
</evidence>
<dbReference type="PROSITE" id="PS00455">
    <property type="entry name" value="AMP_BINDING"/>
    <property type="match status" value="1"/>
</dbReference>
<feature type="domain" description="AMP-binding enzyme C-terminal" evidence="4">
    <location>
        <begin position="469"/>
        <end position="544"/>
    </location>
</feature>
<evidence type="ECO:0000259" key="4">
    <source>
        <dbReference type="Pfam" id="PF13193"/>
    </source>
</evidence>
<dbReference type="PANTHER" id="PTHR43201:SF5">
    <property type="entry name" value="MEDIUM-CHAIN ACYL-COA LIGASE ACSF2, MITOCHONDRIAL"/>
    <property type="match status" value="1"/>
</dbReference>
<dbReference type="Pfam" id="PF00501">
    <property type="entry name" value="AMP-binding"/>
    <property type="match status" value="1"/>
</dbReference>
<dbReference type="Proteomes" id="UP000053961">
    <property type="component" value="Unassembled WGS sequence"/>
</dbReference>
<evidence type="ECO:0000313" key="6">
    <source>
        <dbReference type="EMBL" id="KUK96215.1"/>
    </source>
</evidence>
<dbReference type="GO" id="GO:0006631">
    <property type="term" value="P:fatty acid metabolic process"/>
    <property type="evidence" value="ECO:0007669"/>
    <property type="project" value="TreeGrafter"/>
</dbReference>
<keyword evidence="2 5" id="KW-0436">Ligase</keyword>
<accession>A0A101FV81</accession>
<dbReference type="EMBL" id="LGFT01000009">
    <property type="protein sequence ID" value="KUK45066.1"/>
    <property type="molecule type" value="Genomic_DNA"/>
</dbReference>
<dbReference type="Pfam" id="PF13193">
    <property type="entry name" value="AMP-binding_C"/>
    <property type="match status" value="1"/>
</dbReference>
<dbReference type="SUPFAM" id="SSF56801">
    <property type="entry name" value="Acetyl-CoA synthetase-like"/>
    <property type="match status" value="1"/>
</dbReference>
<dbReference type="Gene3D" id="3.30.300.30">
    <property type="match status" value="1"/>
</dbReference>
<gene>
    <name evidence="5" type="ORF">XD72_0593</name>
    <name evidence="6" type="ORF">XE07_1241</name>
</gene>
<reference evidence="7 8" key="2">
    <citation type="journal article" date="2015" name="MBio">
        <title>Genome-Resolved Metagenomic Analysis Reveals Roles for Candidate Phyla and Other Microbial Community Members in Biogeochemical Transformations in Oil Reservoirs.</title>
        <authorList>
            <person name="Hu P."/>
            <person name="Tom L."/>
            <person name="Singh A."/>
            <person name="Thomas B.C."/>
            <person name="Baker B.J."/>
            <person name="Piceno Y.M."/>
            <person name="Andersen G.L."/>
            <person name="Banfield J.F."/>
        </authorList>
    </citation>
    <scope>NUCLEOTIDE SEQUENCE [LARGE SCALE GENOMIC DNA]</scope>
    <source>
        <strain evidence="5">57_489</strain>
    </source>
</reference>
<dbReference type="CDD" id="cd05917">
    <property type="entry name" value="FACL_like_2"/>
    <property type="match status" value="1"/>
</dbReference>
<evidence type="ECO:0000256" key="1">
    <source>
        <dbReference type="ARBA" id="ARBA00006432"/>
    </source>
</evidence>
<protein>
    <submittedName>
        <fullName evidence="5">AMP-dependent acyl-CoA synthetase and ligase</fullName>
    </submittedName>
</protein>
<dbReference type="NCBIfam" id="NF009233">
    <property type="entry name" value="PRK12583.1"/>
    <property type="match status" value="1"/>
</dbReference>
<name>A0A101FV81_9EURY</name>
<reference evidence="6" key="1">
    <citation type="journal article" date="2015" name="MBio">
        <title>Genome-resolved metagenomic analysis reveals roles for candidate phyla and other microbial community members in biogeochemical transformations in oil reservoirs.</title>
        <authorList>
            <person name="Hu P."/>
            <person name="Tom L."/>
            <person name="Singh A."/>
            <person name="Thomas B.C."/>
            <person name="Baker B.J."/>
            <person name="Piceno Y.M."/>
            <person name="Andersen G.L."/>
            <person name="Banfield J.F."/>
        </authorList>
    </citation>
    <scope>NUCLEOTIDE SEQUENCE [LARGE SCALE GENOMIC DNA]</scope>
    <source>
        <strain evidence="6">56_747</strain>
    </source>
</reference>
<dbReference type="FunFam" id="3.40.50.12780:FF:000003">
    <property type="entry name" value="Long-chain-fatty-acid--CoA ligase FadD"/>
    <property type="match status" value="1"/>
</dbReference>
<feature type="domain" description="AMP-dependent synthetase/ligase" evidence="3">
    <location>
        <begin position="28"/>
        <end position="418"/>
    </location>
</feature>
<comment type="caution">
    <text evidence="5">The sequence shown here is derived from an EMBL/GenBank/DDBJ whole genome shotgun (WGS) entry which is preliminary data.</text>
</comment>
<comment type="similarity">
    <text evidence="1">Belongs to the ATP-dependent AMP-binding enzyme family.</text>
</comment>
<dbReference type="FunFam" id="3.30.300.30:FF:000008">
    <property type="entry name" value="2,3-dihydroxybenzoate-AMP ligase"/>
    <property type="match status" value="1"/>
</dbReference>
<evidence type="ECO:0000256" key="2">
    <source>
        <dbReference type="ARBA" id="ARBA00022598"/>
    </source>
</evidence>
<sequence>MPGRVSHSYAFMGSEKPLIGKTIPDMFDEITEKYPDNDAIVSIHQGLRYTYRELQKEINCAAKGFLALGLKKGDRLAIWATNIAEWIICQIATAKVGIILVNINPAYRTHELLYALKQSETEALFLIDRFKTSDYVGMFNEICPEARESKPGKISCESLPYLKTAVLIRGEKEPGMYTWEEVMKMGTEIHDDVLREHQEDLDFDDPINIQYTSGTTGFPKGVVLTHHNILNNGYFIGECMKFTDKDRLCIPVPFYHCFGMVLSNMACMTHGATMVLPAEYFDPVSALEAVEKERCTALHGVPTMFVAELEHPSFDKYDLSSLRTGIMAGSPCPTEYMKKVSTLMNMKEVVITYGQTEASPGITMSSTSDSLDRRVSTVGKPMPHTEVKIVDPKTGKISPRGETGEICARGYAIMRCYYNNPGATEKTIDKEGWLHTGDLGILDDEDYCKITGRLKDMVIRGGENIYPREIEEFLYTHPDISDVQVIGVPDAKFGEELMAWIKLKEGRTLTADEVRLFCKGRIAHFKIPRYIKFVDDFPMTVSGKIQKYKMREESIKELGLDEVAKAETA</sequence>
<dbReference type="PANTHER" id="PTHR43201">
    <property type="entry name" value="ACYL-COA SYNTHETASE"/>
    <property type="match status" value="1"/>
</dbReference>
<proteinExistence type="inferred from homology"/>
<dbReference type="InterPro" id="IPR020845">
    <property type="entry name" value="AMP-binding_CS"/>
</dbReference>
<dbReference type="PATRIC" id="fig|301375.6.peg.167"/>
<evidence type="ECO:0000313" key="7">
    <source>
        <dbReference type="Proteomes" id="UP000053961"/>
    </source>
</evidence>
<dbReference type="InterPro" id="IPR025110">
    <property type="entry name" value="AMP-bd_C"/>
</dbReference>
<organism evidence="5 8">
    <name type="scientific">Methanothrix harundinacea</name>
    <dbReference type="NCBI Taxonomy" id="301375"/>
    <lineage>
        <taxon>Archaea</taxon>
        <taxon>Methanobacteriati</taxon>
        <taxon>Methanobacteriota</taxon>
        <taxon>Stenosarchaea group</taxon>
        <taxon>Methanomicrobia</taxon>
        <taxon>Methanotrichales</taxon>
        <taxon>Methanotrichaceae</taxon>
        <taxon>Methanothrix</taxon>
    </lineage>
</organism>
<dbReference type="Proteomes" id="UP000057043">
    <property type="component" value="Unassembled WGS sequence"/>
</dbReference>
<dbReference type="Gene3D" id="3.40.50.980">
    <property type="match status" value="2"/>
</dbReference>